<reference evidence="7" key="1">
    <citation type="submission" date="2016-10" db="EMBL/GenBank/DDBJ databases">
        <authorList>
            <person name="Varghese N."/>
            <person name="Submissions S."/>
        </authorList>
    </citation>
    <scope>NUCLEOTIDE SEQUENCE [LARGE SCALE GENOMIC DNA]</scope>
    <source>
        <strain evidence="7">DSM 45413</strain>
    </source>
</reference>
<feature type="domain" description="AMP-binding enzyme C-terminal" evidence="5">
    <location>
        <begin position="429"/>
        <end position="507"/>
    </location>
</feature>
<evidence type="ECO:0000259" key="4">
    <source>
        <dbReference type="Pfam" id="PF00501"/>
    </source>
</evidence>
<dbReference type="AlphaFoldDB" id="A0A1H8VVS6"/>
<evidence type="ECO:0000259" key="5">
    <source>
        <dbReference type="Pfam" id="PF13193"/>
    </source>
</evidence>
<dbReference type="RefSeq" id="WP_091947306.1">
    <property type="nucleotide sequence ID" value="NZ_FOEE01000014.1"/>
</dbReference>
<keyword evidence="7" id="KW-1185">Reference proteome</keyword>
<feature type="compositionally biased region" description="Polar residues" evidence="3">
    <location>
        <begin position="9"/>
        <end position="19"/>
    </location>
</feature>
<dbReference type="PROSITE" id="PS00455">
    <property type="entry name" value="AMP_BINDING"/>
    <property type="match status" value="1"/>
</dbReference>
<sequence length="524" mass="55165">MATDPFDSAGTTDEGSSCSAVAARDPGRPAIVTPAGAVLSFGALDARVNAISHHLRALGLGTGDVVAAVVPNGAEYVELVLATAQVGMYLVPVNRHLAPPEIAFVVADSGAQVLVAGAGSVPGLPADALPRHRFTIGGAPAGCRPYAELGAGYPSSAPEGRTAGAVMAYTSGTTGRPKGVRRNLPGVPPEAALTRAQGLLLRYGARPGRGVHLVCSPMYHAAPGSHAVGFLHLGHTLVVQDSFDAETFLRDVAEHGVRSTHMVPTHFHRLLALPEATRRRYDTSTLKIVAHAGAPCPVDVKRRMLEEWGPVLWEYLGSTEGVVTLVSPQEWPAKPGTVGRPLPGTVVRIVRDDGTEAAAGEPGTIYFGVEGVPPSFSYHGDPQKTAESRRGNLVTAGDTGLVDDDGYVFLLDRRTDLVITGGVNVYPAEVEQHLLTHPAVHDTAVVGLPDPEWGQSVLAVVQPAPGIVADDALRAELDAHCRTGLAAFKRPRRIDFVADLPRTESGKLQRRRVRELFAEPLPDA</sequence>
<gene>
    <name evidence="6" type="ORF">SAMN05660991_03823</name>
</gene>
<feature type="region of interest" description="Disordered" evidence="3">
    <location>
        <begin position="1"/>
        <end position="22"/>
    </location>
</feature>
<dbReference type="InterPro" id="IPR020845">
    <property type="entry name" value="AMP-binding_CS"/>
</dbReference>
<dbReference type="InterPro" id="IPR000873">
    <property type="entry name" value="AMP-dep_synth/lig_dom"/>
</dbReference>
<dbReference type="SUPFAM" id="SSF56801">
    <property type="entry name" value="Acetyl-CoA synthetase-like"/>
    <property type="match status" value="1"/>
</dbReference>
<dbReference type="STRING" id="673521.SAMN05660991_03823"/>
<name>A0A1H8VVS6_9ACTN</name>
<evidence type="ECO:0000256" key="3">
    <source>
        <dbReference type="SAM" id="MobiDB-lite"/>
    </source>
</evidence>
<dbReference type="Pfam" id="PF00501">
    <property type="entry name" value="AMP-binding"/>
    <property type="match status" value="1"/>
</dbReference>
<dbReference type="PANTHER" id="PTHR43201:SF5">
    <property type="entry name" value="MEDIUM-CHAIN ACYL-COA LIGASE ACSF2, MITOCHONDRIAL"/>
    <property type="match status" value="1"/>
</dbReference>
<organism evidence="6 7">
    <name type="scientific">Trujillonella endophytica</name>
    <dbReference type="NCBI Taxonomy" id="673521"/>
    <lineage>
        <taxon>Bacteria</taxon>
        <taxon>Bacillati</taxon>
        <taxon>Actinomycetota</taxon>
        <taxon>Actinomycetes</taxon>
        <taxon>Geodermatophilales</taxon>
        <taxon>Geodermatophilaceae</taxon>
        <taxon>Trujillonella</taxon>
    </lineage>
</organism>
<evidence type="ECO:0000256" key="2">
    <source>
        <dbReference type="ARBA" id="ARBA00022598"/>
    </source>
</evidence>
<dbReference type="EMBL" id="FOEE01000014">
    <property type="protein sequence ID" value="SEP19506.1"/>
    <property type="molecule type" value="Genomic_DNA"/>
</dbReference>
<dbReference type="GO" id="GO:0031956">
    <property type="term" value="F:medium-chain fatty acid-CoA ligase activity"/>
    <property type="evidence" value="ECO:0007669"/>
    <property type="project" value="TreeGrafter"/>
</dbReference>
<dbReference type="Proteomes" id="UP000198960">
    <property type="component" value="Unassembled WGS sequence"/>
</dbReference>
<protein>
    <submittedName>
        <fullName evidence="6">Long-chain acyl-CoA synthetase</fullName>
    </submittedName>
</protein>
<dbReference type="GO" id="GO:0006631">
    <property type="term" value="P:fatty acid metabolic process"/>
    <property type="evidence" value="ECO:0007669"/>
    <property type="project" value="TreeGrafter"/>
</dbReference>
<evidence type="ECO:0000313" key="7">
    <source>
        <dbReference type="Proteomes" id="UP000198960"/>
    </source>
</evidence>
<dbReference type="Gene3D" id="3.40.50.12780">
    <property type="entry name" value="N-terminal domain of ligase-like"/>
    <property type="match status" value="1"/>
</dbReference>
<accession>A0A1H8VVS6</accession>
<proteinExistence type="inferred from homology"/>
<evidence type="ECO:0000256" key="1">
    <source>
        <dbReference type="ARBA" id="ARBA00006432"/>
    </source>
</evidence>
<dbReference type="InterPro" id="IPR045851">
    <property type="entry name" value="AMP-bd_C_sf"/>
</dbReference>
<evidence type="ECO:0000313" key="6">
    <source>
        <dbReference type="EMBL" id="SEP19506.1"/>
    </source>
</evidence>
<keyword evidence="2" id="KW-0436">Ligase</keyword>
<dbReference type="PANTHER" id="PTHR43201">
    <property type="entry name" value="ACYL-COA SYNTHETASE"/>
    <property type="match status" value="1"/>
</dbReference>
<dbReference type="OrthoDB" id="9803968at2"/>
<dbReference type="Pfam" id="PF13193">
    <property type="entry name" value="AMP-binding_C"/>
    <property type="match status" value="1"/>
</dbReference>
<dbReference type="Gene3D" id="3.30.300.30">
    <property type="match status" value="1"/>
</dbReference>
<comment type="similarity">
    <text evidence="1">Belongs to the ATP-dependent AMP-binding enzyme family.</text>
</comment>
<dbReference type="InterPro" id="IPR025110">
    <property type="entry name" value="AMP-bd_C"/>
</dbReference>
<dbReference type="InterPro" id="IPR042099">
    <property type="entry name" value="ANL_N_sf"/>
</dbReference>
<feature type="domain" description="AMP-dependent synthetase/ligase" evidence="4">
    <location>
        <begin position="21"/>
        <end position="369"/>
    </location>
</feature>